<evidence type="ECO:0000313" key="8">
    <source>
        <dbReference type="Proteomes" id="UP000189810"/>
    </source>
</evidence>
<comment type="function">
    <text evidence="4 6">Binds together with bS18 to 16S ribosomal RNA.</text>
</comment>
<organism evidence="7 8">
    <name type="scientific">Thermocrinis minervae</name>
    <dbReference type="NCBI Taxonomy" id="381751"/>
    <lineage>
        <taxon>Bacteria</taxon>
        <taxon>Pseudomonadati</taxon>
        <taxon>Aquificota</taxon>
        <taxon>Aquificia</taxon>
        <taxon>Aquificales</taxon>
        <taxon>Aquificaceae</taxon>
        <taxon>Thermocrinis</taxon>
    </lineage>
</organism>
<protein>
    <recommendedName>
        <fullName evidence="5 6">Small ribosomal subunit protein bS6</fullName>
    </recommendedName>
</protein>
<evidence type="ECO:0000256" key="2">
    <source>
        <dbReference type="ARBA" id="ARBA00022980"/>
    </source>
</evidence>
<dbReference type="PANTHER" id="PTHR21011:SF1">
    <property type="entry name" value="SMALL RIBOSOMAL SUBUNIT PROTEIN BS6M"/>
    <property type="match status" value="1"/>
</dbReference>
<keyword evidence="6" id="KW-0699">rRNA-binding</keyword>
<comment type="similarity">
    <text evidence="1 6">Belongs to the bacterial ribosomal protein bS6 family.</text>
</comment>
<dbReference type="RefSeq" id="WP_079654051.1">
    <property type="nucleotide sequence ID" value="NZ_LT670846.1"/>
</dbReference>
<proteinExistence type="inferred from homology"/>
<evidence type="ECO:0000256" key="5">
    <source>
        <dbReference type="ARBA" id="ARBA00035294"/>
    </source>
</evidence>
<dbReference type="GO" id="GO:0070181">
    <property type="term" value="F:small ribosomal subunit rRNA binding"/>
    <property type="evidence" value="ECO:0007669"/>
    <property type="project" value="TreeGrafter"/>
</dbReference>
<dbReference type="HAMAP" id="MF_00360">
    <property type="entry name" value="Ribosomal_bS6"/>
    <property type="match status" value="1"/>
</dbReference>
<name>A0A1M6S873_9AQUI</name>
<evidence type="ECO:0000313" key="7">
    <source>
        <dbReference type="EMBL" id="SHK40982.1"/>
    </source>
</evidence>
<reference evidence="7 8" key="1">
    <citation type="submission" date="2016-11" db="EMBL/GenBank/DDBJ databases">
        <authorList>
            <person name="Jaros S."/>
            <person name="Januszkiewicz K."/>
            <person name="Wedrychowicz H."/>
        </authorList>
    </citation>
    <scope>NUCLEOTIDE SEQUENCE [LARGE SCALE GENOMIC DNA]</scope>
    <source>
        <strain evidence="7 8">DSM 19557</strain>
    </source>
</reference>
<evidence type="ECO:0000256" key="3">
    <source>
        <dbReference type="ARBA" id="ARBA00023274"/>
    </source>
</evidence>
<evidence type="ECO:0000256" key="6">
    <source>
        <dbReference type="HAMAP-Rule" id="MF_00360"/>
    </source>
</evidence>
<dbReference type="GO" id="GO:1990904">
    <property type="term" value="C:ribonucleoprotein complex"/>
    <property type="evidence" value="ECO:0007669"/>
    <property type="project" value="UniProtKB-KW"/>
</dbReference>
<keyword evidence="2 6" id="KW-0689">Ribosomal protein</keyword>
<dbReference type="GO" id="GO:0005840">
    <property type="term" value="C:ribosome"/>
    <property type="evidence" value="ECO:0007669"/>
    <property type="project" value="UniProtKB-KW"/>
</dbReference>
<evidence type="ECO:0000256" key="4">
    <source>
        <dbReference type="ARBA" id="ARBA00035104"/>
    </source>
</evidence>
<dbReference type="SUPFAM" id="SSF54995">
    <property type="entry name" value="Ribosomal protein S6"/>
    <property type="match status" value="1"/>
</dbReference>
<dbReference type="GO" id="GO:0006412">
    <property type="term" value="P:translation"/>
    <property type="evidence" value="ECO:0007669"/>
    <property type="project" value="UniProtKB-UniRule"/>
</dbReference>
<dbReference type="NCBIfam" id="TIGR00166">
    <property type="entry name" value="S6"/>
    <property type="match status" value="1"/>
</dbReference>
<dbReference type="InterPro" id="IPR035980">
    <property type="entry name" value="Ribosomal_bS6_sf"/>
</dbReference>
<dbReference type="Gene3D" id="3.30.70.60">
    <property type="match status" value="1"/>
</dbReference>
<keyword evidence="8" id="KW-1185">Reference proteome</keyword>
<dbReference type="InterPro" id="IPR014717">
    <property type="entry name" value="Transl_elong_EF1B/ribsomal_bS6"/>
</dbReference>
<keyword evidence="3 6" id="KW-0687">Ribonucleoprotein</keyword>
<dbReference type="Pfam" id="PF01250">
    <property type="entry name" value="Ribosomal_S6"/>
    <property type="match status" value="1"/>
</dbReference>
<evidence type="ECO:0000256" key="1">
    <source>
        <dbReference type="ARBA" id="ARBA00009512"/>
    </source>
</evidence>
<gene>
    <name evidence="6" type="primary">rpsF</name>
    <name evidence="7" type="ORF">SAMN05444391_0922</name>
</gene>
<keyword evidence="6" id="KW-0694">RNA-binding</keyword>
<dbReference type="OrthoDB" id="9812702at2"/>
<accession>A0A1M6S873</accession>
<dbReference type="STRING" id="381751.SAMN05444391_0922"/>
<dbReference type="GO" id="GO:0005737">
    <property type="term" value="C:cytoplasm"/>
    <property type="evidence" value="ECO:0007669"/>
    <property type="project" value="UniProtKB-ARBA"/>
</dbReference>
<dbReference type="Proteomes" id="UP000189810">
    <property type="component" value="Chromosome I"/>
</dbReference>
<dbReference type="CDD" id="cd00473">
    <property type="entry name" value="bS6"/>
    <property type="match status" value="1"/>
</dbReference>
<sequence>MGRKFYKTLRYYESVFVLKPTLTEEEVQKVLKDVRDFIQKKGGVILTEEDWGLKQLAYRIQNFMHGRYFVFQIKTENPQLPNELDFFFKINDNIIRWLNFQVKEKEVKAIAQ</sequence>
<dbReference type="GO" id="GO:0003735">
    <property type="term" value="F:structural constituent of ribosome"/>
    <property type="evidence" value="ECO:0007669"/>
    <property type="project" value="InterPro"/>
</dbReference>
<dbReference type="InterPro" id="IPR000529">
    <property type="entry name" value="Ribosomal_bS6"/>
</dbReference>
<dbReference type="PANTHER" id="PTHR21011">
    <property type="entry name" value="MITOCHONDRIAL 28S RIBOSOMAL PROTEIN S6"/>
    <property type="match status" value="1"/>
</dbReference>
<dbReference type="AlphaFoldDB" id="A0A1M6S873"/>
<dbReference type="InterPro" id="IPR020814">
    <property type="entry name" value="Ribosomal_S6_plastid/chlpt"/>
</dbReference>
<dbReference type="EMBL" id="LT670846">
    <property type="protein sequence ID" value="SHK40982.1"/>
    <property type="molecule type" value="Genomic_DNA"/>
</dbReference>